<dbReference type="GO" id="GO:0061522">
    <property type="term" value="F:1,4-dihydroxy-2-naphthoyl-CoA thioesterase activity"/>
    <property type="evidence" value="ECO:0007669"/>
    <property type="project" value="TreeGrafter"/>
</dbReference>
<dbReference type="Proteomes" id="UP000196573">
    <property type="component" value="Unassembled WGS sequence"/>
</dbReference>
<feature type="domain" description="Thioesterase" evidence="3">
    <location>
        <begin position="57"/>
        <end position="132"/>
    </location>
</feature>
<dbReference type="InterPro" id="IPR006683">
    <property type="entry name" value="Thioestr_dom"/>
</dbReference>
<keyword evidence="5" id="KW-1185">Reference proteome</keyword>
<protein>
    <recommendedName>
        <fullName evidence="3">Thioesterase domain-containing protein</fullName>
    </recommendedName>
</protein>
<feature type="compositionally biased region" description="Basic and acidic residues" evidence="2">
    <location>
        <begin position="159"/>
        <end position="168"/>
    </location>
</feature>
<dbReference type="NCBIfam" id="TIGR00369">
    <property type="entry name" value="unchar_dom_1"/>
    <property type="match status" value="1"/>
</dbReference>
<sequence>MANSSPDDQKILIMAQQFLKAIPHCHKLGMTIVSADSTGVVVELPWSEDIVGNPETGVIHSGVVTTLMDSACGISTVTALPEPEMCPTLDLRIDHMGKPEPGRPLYASVAPYRVTSNIIFTRGTAWQNSPDEPIAHCVGTFMRLGKMFGPKGKVSQPKSKSEPGDSAS</sequence>
<dbReference type="Gene3D" id="3.10.129.10">
    <property type="entry name" value="Hotdog Thioesterase"/>
    <property type="match status" value="1"/>
</dbReference>
<dbReference type="GO" id="GO:0005829">
    <property type="term" value="C:cytosol"/>
    <property type="evidence" value="ECO:0007669"/>
    <property type="project" value="TreeGrafter"/>
</dbReference>
<dbReference type="PANTHER" id="PTHR43240">
    <property type="entry name" value="1,4-DIHYDROXY-2-NAPHTHOYL-COA THIOESTERASE 1"/>
    <property type="match status" value="1"/>
</dbReference>
<evidence type="ECO:0000256" key="1">
    <source>
        <dbReference type="ARBA" id="ARBA00022801"/>
    </source>
</evidence>
<evidence type="ECO:0000259" key="3">
    <source>
        <dbReference type="Pfam" id="PF03061"/>
    </source>
</evidence>
<dbReference type="OrthoDB" id="9813158at2"/>
<dbReference type="CDD" id="cd03443">
    <property type="entry name" value="PaaI_thioesterase"/>
    <property type="match status" value="1"/>
</dbReference>
<dbReference type="AlphaFoldDB" id="A0A1X7AK06"/>
<feature type="region of interest" description="Disordered" evidence="2">
    <location>
        <begin position="149"/>
        <end position="168"/>
    </location>
</feature>
<dbReference type="InterPro" id="IPR003736">
    <property type="entry name" value="PAAI_dom"/>
</dbReference>
<dbReference type="RefSeq" id="WP_087110103.1">
    <property type="nucleotide sequence ID" value="NZ_CBCSCN010000003.1"/>
</dbReference>
<proteinExistence type="predicted"/>
<name>A0A1X7AK06_9GAMM</name>
<dbReference type="PANTHER" id="PTHR43240:SF7">
    <property type="entry name" value="BLR7284 PROTEIN"/>
    <property type="match status" value="1"/>
</dbReference>
<evidence type="ECO:0000313" key="5">
    <source>
        <dbReference type="Proteomes" id="UP000196573"/>
    </source>
</evidence>
<evidence type="ECO:0000313" key="4">
    <source>
        <dbReference type="EMBL" id="SMA47295.1"/>
    </source>
</evidence>
<dbReference type="SUPFAM" id="SSF54637">
    <property type="entry name" value="Thioesterase/thiol ester dehydrase-isomerase"/>
    <property type="match status" value="1"/>
</dbReference>
<reference evidence="4 5" key="1">
    <citation type="submission" date="2017-03" db="EMBL/GenBank/DDBJ databases">
        <authorList>
            <person name="Afonso C.L."/>
            <person name="Miller P.J."/>
            <person name="Scott M.A."/>
            <person name="Spackman E."/>
            <person name="Goraichik I."/>
            <person name="Dimitrov K.M."/>
            <person name="Suarez D.L."/>
            <person name="Swayne D.E."/>
        </authorList>
    </citation>
    <scope>NUCLEOTIDE SEQUENCE [LARGE SCALE GENOMIC DNA]</scope>
    <source>
        <strain evidence="4">SB41UT1</strain>
    </source>
</reference>
<organism evidence="4 5">
    <name type="scientific">Parendozoicomonas haliclonae</name>
    <dbReference type="NCBI Taxonomy" id="1960125"/>
    <lineage>
        <taxon>Bacteria</taxon>
        <taxon>Pseudomonadati</taxon>
        <taxon>Pseudomonadota</taxon>
        <taxon>Gammaproteobacteria</taxon>
        <taxon>Oceanospirillales</taxon>
        <taxon>Endozoicomonadaceae</taxon>
        <taxon>Parendozoicomonas</taxon>
    </lineage>
</organism>
<evidence type="ECO:0000256" key="2">
    <source>
        <dbReference type="SAM" id="MobiDB-lite"/>
    </source>
</evidence>
<accession>A0A1X7AK06</accession>
<keyword evidence="1" id="KW-0378">Hydrolase</keyword>
<dbReference type="EMBL" id="FWPT01000005">
    <property type="protein sequence ID" value="SMA47295.1"/>
    <property type="molecule type" value="Genomic_DNA"/>
</dbReference>
<dbReference type="InterPro" id="IPR029069">
    <property type="entry name" value="HotDog_dom_sf"/>
</dbReference>
<dbReference type="Pfam" id="PF03061">
    <property type="entry name" value="4HBT"/>
    <property type="match status" value="1"/>
</dbReference>
<gene>
    <name evidence="4" type="ORF">EHSB41UT_02365</name>
</gene>